<evidence type="ECO:0000256" key="6">
    <source>
        <dbReference type="SAM" id="MobiDB-lite"/>
    </source>
</evidence>
<organism evidence="7 8">
    <name type="scientific">Ficus carica</name>
    <name type="common">Common fig</name>
    <dbReference type="NCBI Taxonomy" id="3494"/>
    <lineage>
        <taxon>Eukaryota</taxon>
        <taxon>Viridiplantae</taxon>
        <taxon>Streptophyta</taxon>
        <taxon>Embryophyta</taxon>
        <taxon>Tracheophyta</taxon>
        <taxon>Spermatophyta</taxon>
        <taxon>Magnoliopsida</taxon>
        <taxon>eudicotyledons</taxon>
        <taxon>Gunneridae</taxon>
        <taxon>Pentapetalae</taxon>
        <taxon>rosids</taxon>
        <taxon>fabids</taxon>
        <taxon>Rosales</taxon>
        <taxon>Moraceae</taxon>
        <taxon>Ficeae</taxon>
        <taxon>Ficus</taxon>
    </lineage>
</organism>
<dbReference type="Pfam" id="PF05633">
    <property type="entry name" value="ROH1-like"/>
    <property type="match status" value="1"/>
</dbReference>
<evidence type="ECO:0000313" key="7">
    <source>
        <dbReference type="EMBL" id="GMN31930.1"/>
    </source>
</evidence>
<gene>
    <name evidence="7" type="ORF">TIFTF001_003462</name>
</gene>
<keyword evidence="3" id="KW-1133">Transmembrane helix</keyword>
<dbReference type="AlphaFoldDB" id="A0AA88CU92"/>
<evidence type="ECO:0000256" key="4">
    <source>
        <dbReference type="ARBA" id="ARBA00023136"/>
    </source>
</evidence>
<reference evidence="7" key="1">
    <citation type="submission" date="2023-07" db="EMBL/GenBank/DDBJ databases">
        <title>draft genome sequence of fig (Ficus carica).</title>
        <authorList>
            <person name="Takahashi T."/>
            <person name="Nishimura K."/>
        </authorList>
    </citation>
    <scope>NUCLEOTIDE SEQUENCE</scope>
</reference>
<keyword evidence="2" id="KW-0812">Transmembrane</keyword>
<keyword evidence="4" id="KW-0472">Membrane</keyword>
<evidence type="ECO:0008006" key="9">
    <source>
        <dbReference type="Google" id="ProtNLM"/>
    </source>
</evidence>
<protein>
    <recommendedName>
        <fullName evidence="9">Protein BYPASS-related</fullName>
    </recommendedName>
</protein>
<evidence type="ECO:0000256" key="1">
    <source>
        <dbReference type="ARBA" id="ARBA00004167"/>
    </source>
</evidence>
<comment type="subcellular location">
    <subcellularLocation>
        <location evidence="1">Membrane</location>
        <topology evidence="1">Single-pass membrane protein</topology>
    </subcellularLocation>
</comment>
<keyword evidence="8" id="KW-1185">Reference proteome</keyword>
<evidence type="ECO:0000256" key="3">
    <source>
        <dbReference type="ARBA" id="ARBA00022989"/>
    </source>
</evidence>
<proteinExistence type="inferred from homology"/>
<dbReference type="InterPro" id="IPR008511">
    <property type="entry name" value="ROH1-like"/>
</dbReference>
<dbReference type="Proteomes" id="UP001187192">
    <property type="component" value="Unassembled WGS sequence"/>
</dbReference>
<dbReference type="GO" id="GO:0016020">
    <property type="term" value="C:membrane"/>
    <property type="evidence" value="ECO:0007669"/>
    <property type="project" value="UniProtKB-SubCell"/>
</dbReference>
<accession>A0AA88CU92</accession>
<dbReference type="EMBL" id="BTGU01000003">
    <property type="protein sequence ID" value="GMN31930.1"/>
    <property type="molecule type" value="Genomic_DNA"/>
</dbReference>
<name>A0AA88CU92_FICCA</name>
<dbReference type="PANTHER" id="PTHR31509">
    <property type="entry name" value="BPS1-LIKE PROTEIN"/>
    <property type="match status" value="1"/>
</dbReference>
<evidence type="ECO:0000256" key="5">
    <source>
        <dbReference type="ARBA" id="ARBA00035114"/>
    </source>
</evidence>
<feature type="region of interest" description="Disordered" evidence="6">
    <location>
        <begin position="183"/>
        <end position="210"/>
    </location>
</feature>
<feature type="compositionally biased region" description="Low complexity" evidence="6">
    <location>
        <begin position="191"/>
        <end position="208"/>
    </location>
</feature>
<comment type="similarity">
    <text evidence="5">Belongs to the ROH1 family.</text>
</comment>
<evidence type="ECO:0000313" key="8">
    <source>
        <dbReference type="Proteomes" id="UP001187192"/>
    </source>
</evidence>
<evidence type="ECO:0000256" key="2">
    <source>
        <dbReference type="ARBA" id="ARBA00022692"/>
    </source>
</evidence>
<comment type="caution">
    <text evidence="7">The sequence shown here is derived from an EMBL/GenBank/DDBJ whole genome shotgun (WGS) entry which is preliminary data.</text>
</comment>
<sequence>MRATENQGSFLNRISIRRNQVVSMEGNHEQELDDLEIFQKHVADRFSNLLSSSSSSPEESAATAATSSDSLLSIAWLRKLLDTFLCCEAEFKALLIIGREPSQVSKPPLDRLVPELLDRVVKALDVCNAVTHGVDAVRHCQKLAEIAVSALGQRPIGDGQVRRAKKALNSLIAAMAIEDRDGSAGSKGTERAWSFGRRGSSAAGASGSNKDQATAQFRSMWWGMAKGWSAAKQVQAMSANLVAPRGNESSGLAHPVYIMSTVVVFVMWALVAAIPCQERTGLATHFQVPRQLGWAQPIIGLQDKIAEEWKKKEKKGTAGLLEEMQRLERLGQSLVEFADSFRFPAEAEKLEEVAAQVAELAETCRRMEEGLVPLQQQIREVFHKVVRTRTEVLEVLDQVGKVSSTPTM</sequence>